<feature type="signal peptide" evidence="3">
    <location>
        <begin position="1"/>
        <end position="24"/>
    </location>
</feature>
<feature type="chain" id="PRO_5012690201" description="DUF4349 domain-containing protein" evidence="3">
    <location>
        <begin position="25"/>
        <end position="277"/>
    </location>
</feature>
<reference evidence="6" key="1">
    <citation type="journal article" date="2017" name="Proc. Natl. Acad. Sci. U.S.A.">
        <title>Simulation of Deepwater Horizon oil plume reveals substrate specialization within a complex community of hydrocarbon-degraders.</title>
        <authorList>
            <person name="Hu P."/>
            <person name="Dubinsky E.A."/>
            <person name="Probst A.J."/>
            <person name="Wang J."/>
            <person name="Sieber C.M.K."/>
            <person name="Tom L.M."/>
            <person name="Gardinali P."/>
            <person name="Banfield J.F."/>
            <person name="Atlas R.M."/>
            <person name="Andersen G.L."/>
        </authorList>
    </citation>
    <scope>NUCLEOTIDE SEQUENCE [LARGE SCALE GENOMIC DNA]</scope>
</reference>
<comment type="caution">
    <text evidence="5">The sequence shown here is derived from an EMBL/GenBank/DDBJ whole genome shotgun (WGS) entry which is preliminary data.</text>
</comment>
<keyword evidence="2" id="KW-0472">Membrane</keyword>
<keyword evidence="2" id="KW-0812">Transmembrane</keyword>
<gene>
    <name evidence="5" type="ORF">A9Q93_04500</name>
</gene>
<keyword evidence="1" id="KW-0175">Coiled coil</keyword>
<feature type="coiled-coil region" evidence="1">
    <location>
        <begin position="171"/>
        <end position="205"/>
    </location>
</feature>
<feature type="domain" description="DUF4349" evidence="4">
    <location>
        <begin position="62"/>
        <end position="268"/>
    </location>
</feature>
<evidence type="ECO:0000313" key="5">
    <source>
        <dbReference type="EMBL" id="OUS18030.1"/>
    </source>
</evidence>
<dbReference type="PROSITE" id="PS51257">
    <property type="entry name" value="PROKAR_LIPOPROTEIN"/>
    <property type="match status" value="1"/>
</dbReference>
<evidence type="ECO:0000259" key="4">
    <source>
        <dbReference type="Pfam" id="PF14257"/>
    </source>
</evidence>
<evidence type="ECO:0000256" key="3">
    <source>
        <dbReference type="SAM" id="SignalP"/>
    </source>
</evidence>
<proteinExistence type="predicted"/>
<protein>
    <recommendedName>
        <fullName evidence="4">DUF4349 domain-containing protein</fullName>
    </recommendedName>
</protein>
<keyword evidence="3" id="KW-0732">Signal</keyword>
<keyword evidence="2" id="KW-1133">Transmembrane helix</keyword>
<evidence type="ECO:0000256" key="2">
    <source>
        <dbReference type="SAM" id="Phobius"/>
    </source>
</evidence>
<dbReference type="Proteomes" id="UP000196102">
    <property type="component" value="Unassembled WGS sequence"/>
</dbReference>
<dbReference type="InterPro" id="IPR025645">
    <property type="entry name" value="DUF4349"/>
</dbReference>
<evidence type="ECO:0000313" key="6">
    <source>
        <dbReference type="Proteomes" id="UP000196102"/>
    </source>
</evidence>
<evidence type="ECO:0000256" key="1">
    <source>
        <dbReference type="SAM" id="Coils"/>
    </source>
</evidence>
<dbReference type="Pfam" id="PF14257">
    <property type="entry name" value="DUF4349"/>
    <property type="match status" value="1"/>
</dbReference>
<dbReference type="EMBL" id="MAAX01000073">
    <property type="protein sequence ID" value="OUS18030.1"/>
    <property type="molecule type" value="Genomic_DNA"/>
</dbReference>
<name>A0A1Z8B643_9FLAO</name>
<feature type="transmembrane region" description="Helical" evidence="2">
    <location>
        <begin position="249"/>
        <end position="271"/>
    </location>
</feature>
<dbReference type="RefSeq" id="WP_303686191.1">
    <property type="nucleotide sequence ID" value="NZ_CAJXYO010000016.1"/>
</dbReference>
<dbReference type="AlphaFoldDB" id="A0A1Z8B643"/>
<sequence>MKNTILVIATIALMLLCSCHQEGAYQESLEVQNDSAPTTVEVRSTNDQSKTSAQKPSYNHLKIIKTADAKFKVKNLDSCTSKAQELIHKWNGYVADMRYTQNDYQLENRMVFKVPATNFDALLNDFTELAEFVDYKNINSQDITANYVDLTTRLGTKKMVKAKYDKILRSKAKSVEEVLKTEEKLRVLQEEIEAAEGRLKMMQNQVSLSTIEIEFYETVAYKKEPESYVITFKDQAINSVGYGWDFIKGAALVLLTLWPLIIIFPVAYFSIKWFRRK</sequence>
<organism evidence="5 6">
    <name type="scientific">Nonlabens dokdonensis</name>
    <dbReference type="NCBI Taxonomy" id="328515"/>
    <lineage>
        <taxon>Bacteria</taxon>
        <taxon>Pseudomonadati</taxon>
        <taxon>Bacteroidota</taxon>
        <taxon>Flavobacteriia</taxon>
        <taxon>Flavobacteriales</taxon>
        <taxon>Flavobacteriaceae</taxon>
        <taxon>Nonlabens</taxon>
    </lineage>
</organism>
<accession>A0A1Z8B643</accession>